<feature type="chain" id="PRO_5030178928" description="N-acetylmuramoyl-L-alanine amidase" evidence="4">
    <location>
        <begin position="21"/>
        <end position="211"/>
    </location>
</feature>
<sequence length="211" mass="23966">MKFLIKVALLLFCTIHVAWAASIVIDAGHGGHDPGAKRTFDGVTYLEKNLTLKISQQVAQEFRTHGHDVAMTRTKDQFLNLNTRLLKGRQLCQNAFISVHIDASRQEKQTQAQGATVHVYPTANTRTRKIAQATQRALNPKRRYKISRFRVIRDKKPSCVSMLVEMGYLNNPNDLKKLNDPKYQREISKKLAQSVSNGLTKYKNYAILNSI</sequence>
<feature type="signal peptide" evidence="4">
    <location>
        <begin position="1"/>
        <end position="20"/>
    </location>
</feature>
<keyword evidence="7" id="KW-1185">Reference proteome</keyword>
<dbReference type="CDD" id="cd02696">
    <property type="entry name" value="MurNAc-LAA"/>
    <property type="match status" value="1"/>
</dbReference>
<gene>
    <name evidence="6" type="ORF">HMPREF9021_02146</name>
</gene>
<dbReference type="Pfam" id="PF01520">
    <property type="entry name" value="Amidase_3"/>
    <property type="match status" value="1"/>
</dbReference>
<name>V9HAU9_9NEIS</name>
<dbReference type="OrthoDB" id="8611831at2"/>
<evidence type="ECO:0000256" key="1">
    <source>
        <dbReference type="ARBA" id="ARBA00001561"/>
    </source>
</evidence>
<dbReference type="GO" id="GO:0008745">
    <property type="term" value="F:N-acetylmuramoyl-L-alanine amidase activity"/>
    <property type="evidence" value="ECO:0007669"/>
    <property type="project" value="UniProtKB-EC"/>
</dbReference>
<dbReference type="GO" id="GO:0030288">
    <property type="term" value="C:outer membrane-bounded periplasmic space"/>
    <property type="evidence" value="ECO:0007669"/>
    <property type="project" value="TreeGrafter"/>
</dbReference>
<evidence type="ECO:0000256" key="3">
    <source>
        <dbReference type="ARBA" id="ARBA00022801"/>
    </source>
</evidence>
<dbReference type="AlphaFoldDB" id="V9HAU9"/>
<dbReference type="RefSeq" id="WP_002642953.1">
    <property type="nucleotide sequence ID" value="NZ_CP019448.1"/>
</dbReference>
<dbReference type="PANTHER" id="PTHR30404">
    <property type="entry name" value="N-ACETYLMURAMOYL-L-ALANINE AMIDASE"/>
    <property type="match status" value="1"/>
</dbReference>
<organism evidence="6 7">
    <name type="scientific">Simonsiella muelleri ATCC 29453</name>
    <dbReference type="NCBI Taxonomy" id="641147"/>
    <lineage>
        <taxon>Bacteria</taxon>
        <taxon>Pseudomonadati</taxon>
        <taxon>Pseudomonadota</taxon>
        <taxon>Betaproteobacteria</taxon>
        <taxon>Neisseriales</taxon>
        <taxon>Neisseriaceae</taxon>
        <taxon>Simonsiella</taxon>
    </lineage>
</organism>
<evidence type="ECO:0000259" key="5">
    <source>
        <dbReference type="SMART" id="SM00646"/>
    </source>
</evidence>
<dbReference type="EMBL" id="ADCY02000061">
    <property type="protein sequence ID" value="EFG30007.1"/>
    <property type="molecule type" value="Genomic_DNA"/>
</dbReference>
<reference evidence="6 7" key="1">
    <citation type="submission" date="2010-03" db="EMBL/GenBank/DDBJ databases">
        <authorList>
            <consortium name="The Broad Institute Genome Sequencing Platform"/>
            <person name="Ward D."/>
            <person name="Earl A."/>
            <person name="Feldgarden M."/>
            <person name="Gevers D."/>
            <person name="Young S."/>
            <person name="Zeng Q."/>
            <person name="Koehrsen M."/>
            <person name="Alvarado L."/>
            <person name="Berlin A.M."/>
            <person name="Borenstein D."/>
            <person name="Chapman S.B."/>
            <person name="Chen Z."/>
            <person name="Engels R."/>
            <person name="Freedman E."/>
            <person name="Gellesch M."/>
            <person name="Goldberg J."/>
            <person name="Griggs A."/>
            <person name="Gujja S."/>
            <person name="Heilman E.R."/>
            <person name="Heiman D.I."/>
            <person name="Hepburn T.A."/>
            <person name="Howarth C."/>
            <person name="Jen D."/>
            <person name="Larson L."/>
            <person name="Mehta T."/>
            <person name="Park D."/>
            <person name="Pearson M."/>
            <person name="Richards J."/>
            <person name="Roberts A."/>
            <person name="Saif S."/>
            <person name="Shea T.D."/>
            <person name="Shenoy N."/>
            <person name="Sisk P."/>
            <person name="Stolte C."/>
            <person name="Sykes S.N."/>
            <person name="Walk T."/>
            <person name="White J."/>
            <person name="Yandava C."/>
            <person name="Izard J."/>
            <person name="Baranova O.V."/>
            <person name="Blanton J.M."/>
            <person name="Tanner A.C."/>
            <person name="Dewhirst F."/>
            <person name="Haas B."/>
            <person name="Nusbaum C."/>
            <person name="Birren B."/>
        </authorList>
    </citation>
    <scope>NUCLEOTIDE SEQUENCE [LARGE SCALE GENOMIC DNA]</scope>
    <source>
        <strain evidence="6 7">ATCC 29453</strain>
    </source>
</reference>
<dbReference type="InterPro" id="IPR002508">
    <property type="entry name" value="MurNAc-LAA_cat"/>
</dbReference>
<dbReference type="SMART" id="SM00646">
    <property type="entry name" value="Ami_3"/>
    <property type="match status" value="1"/>
</dbReference>
<evidence type="ECO:0000313" key="7">
    <source>
        <dbReference type="Proteomes" id="UP000017813"/>
    </source>
</evidence>
<dbReference type="PANTHER" id="PTHR30404:SF0">
    <property type="entry name" value="N-ACETYLMURAMOYL-L-ALANINE AMIDASE AMIC"/>
    <property type="match status" value="1"/>
</dbReference>
<evidence type="ECO:0000256" key="2">
    <source>
        <dbReference type="ARBA" id="ARBA00011901"/>
    </source>
</evidence>
<dbReference type="HOGENOM" id="CLU_014322_9_5_4"/>
<dbReference type="SUPFAM" id="SSF53187">
    <property type="entry name" value="Zn-dependent exopeptidases"/>
    <property type="match status" value="1"/>
</dbReference>
<evidence type="ECO:0000313" key="6">
    <source>
        <dbReference type="EMBL" id="EFG30007.1"/>
    </source>
</evidence>
<dbReference type="EC" id="3.5.1.28" evidence="2"/>
<dbReference type="Gene3D" id="3.40.630.40">
    <property type="entry name" value="Zn-dependent exopeptidases"/>
    <property type="match status" value="1"/>
</dbReference>
<protein>
    <recommendedName>
        <fullName evidence="2">N-acetylmuramoyl-L-alanine amidase</fullName>
        <ecNumber evidence="2">3.5.1.28</ecNumber>
    </recommendedName>
</protein>
<dbReference type="Proteomes" id="UP000017813">
    <property type="component" value="Unassembled WGS sequence"/>
</dbReference>
<dbReference type="InterPro" id="IPR050695">
    <property type="entry name" value="N-acetylmuramoyl_amidase_3"/>
</dbReference>
<comment type="caution">
    <text evidence="6">The sequence shown here is derived from an EMBL/GenBank/DDBJ whole genome shotgun (WGS) entry which is preliminary data.</text>
</comment>
<dbReference type="STRING" id="641147.HMPREF9021_02146"/>
<dbReference type="KEGG" id="smur:BWP33_03180"/>
<dbReference type="GO" id="GO:0009253">
    <property type="term" value="P:peptidoglycan catabolic process"/>
    <property type="evidence" value="ECO:0007669"/>
    <property type="project" value="InterPro"/>
</dbReference>
<dbReference type="eggNOG" id="COG0860">
    <property type="taxonomic scope" value="Bacteria"/>
</dbReference>
<proteinExistence type="predicted"/>
<comment type="catalytic activity">
    <reaction evidence="1">
        <text>Hydrolyzes the link between N-acetylmuramoyl residues and L-amino acid residues in certain cell-wall glycopeptides.</text>
        <dbReference type="EC" id="3.5.1.28"/>
    </reaction>
</comment>
<keyword evidence="3" id="KW-0378">Hydrolase</keyword>
<keyword evidence="4" id="KW-0732">Signal</keyword>
<accession>V9HAU9</accession>
<feature type="domain" description="MurNAc-LAA" evidence="5">
    <location>
        <begin position="85"/>
        <end position="200"/>
    </location>
</feature>
<evidence type="ECO:0000256" key="4">
    <source>
        <dbReference type="SAM" id="SignalP"/>
    </source>
</evidence>
<reference evidence="6 7" key="2">
    <citation type="submission" date="2011-10" db="EMBL/GenBank/DDBJ databases">
        <title>The Genome Sequence of Simonsiella muelleri ATCC 29453.</title>
        <authorList>
            <consortium name="The Broad Institute Genome Sequencing Platform"/>
            <consortium name="The Broad Institute Genome Sequencing Center for Infectious Disease"/>
            <person name="Earl A."/>
            <person name="Ward D."/>
            <person name="Feldgarden M."/>
            <person name="Gevers D."/>
            <person name="Izard J."/>
            <person name="Baranova O.V."/>
            <person name="Blanton J.M."/>
            <person name="Tanner A.C."/>
            <person name="Dewhirst F."/>
            <person name="Young S.K."/>
            <person name="Zeng Q."/>
            <person name="Gargeya S."/>
            <person name="Fitzgerald M."/>
            <person name="Haas B."/>
            <person name="Abouelleil A."/>
            <person name="Alvarado L."/>
            <person name="Arachchi H.M."/>
            <person name="Berlin A."/>
            <person name="Brown A."/>
            <person name="Chapman S.B."/>
            <person name="Chen Z."/>
            <person name="Dunbar C."/>
            <person name="Freedman E."/>
            <person name="Gearin G."/>
            <person name="Goldberg J."/>
            <person name="Griggs A."/>
            <person name="Gujja S."/>
            <person name="Heiman D."/>
            <person name="Howarth C."/>
            <person name="Larson L."/>
            <person name="Lui A."/>
            <person name="MacDonald P.J.P."/>
            <person name="Montmayeur A."/>
            <person name="Murphy C."/>
            <person name="Neiman D."/>
            <person name="Pearson M."/>
            <person name="Priest M."/>
            <person name="Roberts A."/>
            <person name="Saif S."/>
            <person name="Shea T."/>
            <person name="Shenoy N."/>
            <person name="Sisk P."/>
            <person name="Stolte C."/>
            <person name="Sykes S."/>
            <person name="Wortman J."/>
            <person name="Nusbaum C."/>
            <person name="Birren B."/>
        </authorList>
    </citation>
    <scope>NUCLEOTIDE SEQUENCE [LARGE SCALE GENOMIC DNA]</scope>
    <source>
        <strain evidence="6 7">ATCC 29453</strain>
    </source>
</reference>